<reference evidence="1" key="1">
    <citation type="journal article" date="2019" name="bioRxiv">
        <title>The Genome of the Zebra Mussel, Dreissena polymorpha: A Resource for Invasive Species Research.</title>
        <authorList>
            <person name="McCartney M.A."/>
            <person name="Auch B."/>
            <person name="Kono T."/>
            <person name="Mallez S."/>
            <person name="Zhang Y."/>
            <person name="Obille A."/>
            <person name="Becker A."/>
            <person name="Abrahante J.E."/>
            <person name="Garbe J."/>
            <person name="Badalamenti J.P."/>
            <person name="Herman A."/>
            <person name="Mangelson H."/>
            <person name="Liachko I."/>
            <person name="Sullivan S."/>
            <person name="Sone E.D."/>
            <person name="Koren S."/>
            <person name="Silverstein K.A.T."/>
            <person name="Beckman K.B."/>
            <person name="Gohl D.M."/>
        </authorList>
    </citation>
    <scope>NUCLEOTIDE SEQUENCE</scope>
    <source>
        <strain evidence="1">Duluth1</strain>
        <tissue evidence="1">Whole animal</tissue>
    </source>
</reference>
<proteinExistence type="predicted"/>
<evidence type="ECO:0000313" key="2">
    <source>
        <dbReference type="Proteomes" id="UP000828390"/>
    </source>
</evidence>
<keyword evidence="2" id="KW-1185">Reference proteome</keyword>
<gene>
    <name evidence="1" type="ORF">DPMN_030974</name>
</gene>
<dbReference type="AlphaFoldDB" id="A0A9D4M261"/>
<sequence length="69" mass="8160">MTLEKRWRAIVRNEWRLYWKKQRRSTQATKSSHDSPLSVYEWTTQGALNPSVSTGLDRSLWTVLPTPRT</sequence>
<dbReference type="EMBL" id="JAIWYP010000002">
    <property type="protein sequence ID" value="KAH3867837.1"/>
    <property type="molecule type" value="Genomic_DNA"/>
</dbReference>
<reference evidence="1" key="2">
    <citation type="submission" date="2020-11" db="EMBL/GenBank/DDBJ databases">
        <authorList>
            <person name="McCartney M.A."/>
            <person name="Auch B."/>
            <person name="Kono T."/>
            <person name="Mallez S."/>
            <person name="Becker A."/>
            <person name="Gohl D.M."/>
            <person name="Silverstein K.A.T."/>
            <person name="Koren S."/>
            <person name="Bechman K.B."/>
            <person name="Herman A."/>
            <person name="Abrahante J.E."/>
            <person name="Garbe J."/>
        </authorList>
    </citation>
    <scope>NUCLEOTIDE SEQUENCE</scope>
    <source>
        <strain evidence="1">Duluth1</strain>
        <tissue evidence="1">Whole animal</tissue>
    </source>
</reference>
<dbReference type="Proteomes" id="UP000828390">
    <property type="component" value="Unassembled WGS sequence"/>
</dbReference>
<organism evidence="1 2">
    <name type="scientific">Dreissena polymorpha</name>
    <name type="common">Zebra mussel</name>
    <name type="synonym">Mytilus polymorpha</name>
    <dbReference type="NCBI Taxonomy" id="45954"/>
    <lineage>
        <taxon>Eukaryota</taxon>
        <taxon>Metazoa</taxon>
        <taxon>Spiralia</taxon>
        <taxon>Lophotrochozoa</taxon>
        <taxon>Mollusca</taxon>
        <taxon>Bivalvia</taxon>
        <taxon>Autobranchia</taxon>
        <taxon>Heteroconchia</taxon>
        <taxon>Euheterodonta</taxon>
        <taxon>Imparidentia</taxon>
        <taxon>Neoheterodontei</taxon>
        <taxon>Myida</taxon>
        <taxon>Dreissenoidea</taxon>
        <taxon>Dreissenidae</taxon>
        <taxon>Dreissena</taxon>
    </lineage>
</organism>
<comment type="caution">
    <text evidence="1">The sequence shown here is derived from an EMBL/GenBank/DDBJ whole genome shotgun (WGS) entry which is preliminary data.</text>
</comment>
<accession>A0A9D4M261</accession>
<protein>
    <submittedName>
        <fullName evidence="1">Uncharacterized protein</fullName>
    </submittedName>
</protein>
<name>A0A9D4M261_DREPO</name>
<evidence type="ECO:0000313" key="1">
    <source>
        <dbReference type="EMBL" id="KAH3867837.1"/>
    </source>
</evidence>